<keyword evidence="7 11" id="KW-0663">Pyridoxal phosphate</keyword>
<evidence type="ECO:0000256" key="3">
    <source>
        <dbReference type="ARBA" id="ARBA00009982"/>
    </source>
</evidence>
<accession>D5R9Y6</accession>
<evidence type="ECO:0000313" key="13">
    <source>
        <dbReference type="EMBL" id="EFG96392.1"/>
    </source>
</evidence>
<comment type="function">
    <text evidence="11">The beta subunit is responsible for the synthesis of L-tryptophan from indole and L-serine.</text>
</comment>
<dbReference type="EMBL" id="ADVK01000001">
    <property type="protein sequence ID" value="EFG96392.1"/>
    <property type="molecule type" value="Genomic_DNA"/>
</dbReference>
<evidence type="ECO:0000256" key="4">
    <source>
        <dbReference type="ARBA" id="ARBA00011270"/>
    </source>
</evidence>
<evidence type="ECO:0000256" key="1">
    <source>
        <dbReference type="ARBA" id="ARBA00001933"/>
    </source>
</evidence>
<comment type="subunit">
    <text evidence="4 11">Tetramer of two alpha and two beta chains.</text>
</comment>
<evidence type="ECO:0000256" key="8">
    <source>
        <dbReference type="ARBA" id="ARBA00023141"/>
    </source>
</evidence>
<evidence type="ECO:0000256" key="6">
    <source>
        <dbReference type="ARBA" id="ARBA00022822"/>
    </source>
</evidence>
<dbReference type="Proteomes" id="UP000003643">
    <property type="component" value="Unassembled WGS sequence"/>
</dbReference>
<feature type="modified residue" description="N6-(pyridoxal phosphate)lysine" evidence="11">
    <location>
        <position position="112"/>
    </location>
</feature>
<dbReference type="UniPathway" id="UPA00035">
    <property type="reaction ID" value="UER00044"/>
</dbReference>
<dbReference type="GO" id="GO:0005737">
    <property type="term" value="C:cytoplasm"/>
    <property type="evidence" value="ECO:0007669"/>
    <property type="project" value="TreeGrafter"/>
</dbReference>
<evidence type="ECO:0000256" key="2">
    <source>
        <dbReference type="ARBA" id="ARBA00004733"/>
    </source>
</evidence>
<dbReference type="PANTHER" id="PTHR48077">
    <property type="entry name" value="TRYPTOPHAN SYNTHASE-RELATED"/>
    <property type="match status" value="1"/>
</dbReference>
<dbReference type="HAMAP" id="MF_00133">
    <property type="entry name" value="Trp_synth_beta"/>
    <property type="match status" value="1"/>
</dbReference>
<protein>
    <recommendedName>
        <fullName evidence="11">Tryptophan synthase beta chain</fullName>
        <ecNumber evidence="11">4.2.1.20</ecNumber>
    </recommendedName>
</protein>
<dbReference type="FunFam" id="3.40.50.1100:FF:000004">
    <property type="entry name" value="Tryptophan synthase beta chain"/>
    <property type="match status" value="1"/>
</dbReference>
<dbReference type="Gene3D" id="3.40.50.1100">
    <property type="match status" value="2"/>
</dbReference>
<keyword evidence="5 11" id="KW-0028">Amino-acid biosynthesis</keyword>
<dbReference type="AlphaFoldDB" id="D5R9Y6"/>
<proteinExistence type="inferred from homology"/>
<name>D5R9Y6_FUSN2</name>
<comment type="similarity">
    <text evidence="3 11">Belongs to the TrpB family.</text>
</comment>
<reference evidence="13 14" key="1">
    <citation type="submission" date="2010-04" db="EMBL/GenBank/DDBJ databases">
        <authorList>
            <person name="Qin X."/>
            <person name="Bachman B."/>
            <person name="Battles P."/>
            <person name="Bell A."/>
            <person name="Bess C."/>
            <person name="Bickham C."/>
            <person name="Chaboub L."/>
            <person name="Chen D."/>
            <person name="Coyle M."/>
            <person name="Deiros D.R."/>
            <person name="Dinh H."/>
            <person name="Forbes L."/>
            <person name="Fowler G."/>
            <person name="Francisco L."/>
            <person name="Fu Q."/>
            <person name="Gubbala S."/>
            <person name="Hale W."/>
            <person name="Han Y."/>
            <person name="Hemphill L."/>
            <person name="Highlander S.K."/>
            <person name="Hirani K."/>
            <person name="Hogues M."/>
            <person name="Jackson L."/>
            <person name="Jakkamsetti A."/>
            <person name="Javaid M."/>
            <person name="Jiang H."/>
            <person name="Korchina V."/>
            <person name="Kovar C."/>
            <person name="Lara F."/>
            <person name="Lee S."/>
            <person name="Mata R."/>
            <person name="Mathew T."/>
            <person name="Moen C."/>
            <person name="Morales K."/>
            <person name="Munidasa M."/>
            <person name="Nazareth L."/>
            <person name="Ngo R."/>
            <person name="Nguyen L."/>
            <person name="Okwuonu G."/>
            <person name="Ongeri F."/>
            <person name="Patil S."/>
            <person name="Petrosino J."/>
            <person name="Pham C."/>
            <person name="Pham P."/>
            <person name="Pu L.-L."/>
            <person name="Puazo M."/>
            <person name="Raj R."/>
            <person name="Reid J."/>
            <person name="Rouhana J."/>
            <person name="Saada N."/>
            <person name="Shang Y."/>
            <person name="Simmons D."/>
            <person name="Thornton R."/>
            <person name="Warren J."/>
            <person name="Weissenberger G."/>
            <person name="Zhang J."/>
            <person name="Zhang L."/>
            <person name="Zhou C."/>
            <person name="Zhu D."/>
            <person name="Muzny D."/>
            <person name="Worley K."/>
            <person name="Gibbs R."/>
        </authorList>
    </citation>
    <scope>NUCLEOTIDE SEQUENCE [LARGE SCALE GENOMIC DNA]</scope>
    <source>
        <strain evidence="14">ATCC 23726 / VPI 4351</strain>
    </source>
</reference>
<comment type="cofactor">
    <cofactor evidence="1 11">
        <name>pyridoxal 5'-phosphate</name>
        <dbReference type="ChEBI" id="CHEBI:597326"/>
    </cofactor>
</comment>
<dbReference type="GO" id="GO:0004834">
    <property type="term" value="F:tryptophan synthase activity"/>
    <property type="evidence" value="ECO:0007669"/>
    <property type="project" value="UniProtKB-UniRule"/>
</dbReference>
<dbReference type="EC" id="4.2.1.20" evidence="11"/>
<feature type="domain" description="Tryptophan synthase beta chain-like PALP" evidence="12">
    <location>
        <begin position="78"/>
        <end position="402"/>
    </location>
</feature>
<sequence length="419" mass="46078">MVNYVAFLFRVLYYQNKNLGGKIMATENKKGYFGEFGGSYVPEVVQKALDKLEEAYNKYKDDEEFLKEYHHYLKDYSGRETPLYFAESLTNYLGGAKIYLKREDLNHLGAHKLNNVIGQILLAKRMGKKKVIAETGAGQHGVATAAAAAKFGMQCDIYMGALDVERQRLNVFRMEMLGATVHAVEKGERTLKEAVDAAFKAWINNIDDTFYVLGSAVGPHPYPSMVKDFQRVISQEARKQILEKENRLPDMIIACVGGGSNAIGAFAEFIPDKNVKLVGVEAAGKGVDTNRHAATLTLGTVGVLDGMKTYALFNEDGSVKPVYSISPGLDYPGIGPEHAFLRDSKRAEYVTATDDAAVNALLLLTKKEGIIPAIESSHALAEVIKRAPKLDKDKIIIVNISGRGDKDVAAIAEYLKNKN</sequence>
<organism evidence="13 14">
    <name type="scientific">Fusobacterium nucleatum subsp. nucleatum (strain ATCC 23726 / VPI 4351)</name>
    <dbReference type="NCBI Taxonomy" id="525283"/>
    <lineage>
        <taxon>Bacteria</taxon>
        <taxon>Fusobacteriati</taxon>
        <taxon>Fusobacteriota</taxon>
        <taxon>Fusobacteriia</taxon>
        <taxon>Fusobacteriales</taxon>
        <taxon>Fusobacteriaceae</taxon>
        <taxon>Fusobacterium</taxon>
    </lineage>
</organism>
<evidence type="ECO:0000313" key="14">
    <source>
        <dbReference type="Proteomes" id="UP000003643"/>
    </source>
</evidence>
<evidence type="ECO:0000256" key="10">
    <source>
        <dbReference type="ARBA" id="ARBA00049047"/>
    </source>
</evidence>
<evidence type="ECO:0000256" key="9">
    <source>
        <dbReference type="ARBA" id="ARBA00023239"/>
    </source>
</evidence>
<dbReference type="SUPFAM" id="SSF53686">
    <property type="entry name" value="Tryptophan synthase beta subunit-like PLP-dependent enzymes"/>
    <property type="match status" value="1"/>
</dbReference>
<dbReference type="InterPro" id="IPR036052">
    <property type="entry name" value="TrpB-like_PALP_sf"/>
</dbReference>
<dbReference type="FunFam" id="3.40.50.1100:FF:000001">
    <property type="entry name" value="Tryptophan synthase beta chain"/>
    <property type="match status" value="1"/>
</dbReference>
<evidence type="ECO:0000259" key="12">
    <source>
        <dbReference type="Pfam" id="PF00291"/>
    </source>
</evidence>
<dbReference type="InterPro" id="IPR006653">
    <property type="entry name" value="Trp_synth_b_CS"/>
</dbReference>
<dbReference type="InterPro" id="IPR006654">
    <property type="entry name" value="Trp_synth_beta"/>
</dbReference>
<dbReference type="PIRSF" id="PIRSF001413">
    <property type="entry name" value="Trp_syn_beta"/>
    <property type="match status" value="1"/>
</dbReference>
<dbReference type="NCBIfam" id="TIGR00263">
    <property type="entry name" value="trpB"/>
    <property type="match status" value="1"/>
</dbReference>
<dbReference type="Pfam" id="PF00291">
    <property type="entry name" value="PALP"/>
    <property type="match status" value="1"/>
</dbReference>
<comment type="catalytic activity">
    <reaction evidence="10 11">
        <text>(1S,2R)-1-C-(indol-3-yl)glycerol 3-phosphate + L-serine = D-glyceraldehyde 3-phosphate + L-tryptophan + H2O</text>
        <dbReference type="Rhea" id="RHEA:10532"/>
        <dbReference type="ChEBI" id="CHEBI:15377"/>
        <dbReference type="ChEBI" id="CHEBI:33384"/>
        <dbReference type="ChEBI" id="CHEBI:57912"/>
        <dbReference type="ChEBI" id="CHEBI:58866"/>
        <dbReference type="ChEBI" id="CHEBI:59776"/>
        <dbReference type="EC" id="4.2.1.20"/>
    </reaction>
</comment>
<evidence type="ECO:0000256" key="11">
    <source>
        <dbReference type="HAMAP-Rule" id="MF_00133"/>
    </source>
</evidence>
<gene>
    <name evidence="11 13" type="primary">trpB</name>
    <name evidence="13" type="ORF">HMPREF0397_0021</name>
</gene>
<keyword evidence="8 11" id="KW-0057">Aromatic amino acid biosynthesis</keyword>
<keyword evidence="6 11" id="KW-0822">Tryptophan biosynthesis</keyword>
<comment type="pathway">
    <text evidence="2 11">Amino-acid biosynthesis; L-tryptophan biosynthesis; L-tryptophan from chorismate: step 5/5.</text>
</comment>
<evidence type="ECO:0000256" key="7">
    <source>
        <dbReference type="ARBA" id="ARBA00022898"/>
    </source>
</evidence>
<keyword evidence="9 11" id="KW-0456">Lyase</keyword>
<evidence type="ECO:0000256" key="5">
    <source>
        <dbReference type="ARBA" id="ARBA00022605"/>
    </source>
</evidence>
<comment type="caution">
    <text evidence="13">The sequence shown here is derived from an EMBL/GenBank/DDBJ whole genome shotgun (WGS) entry which is preliminary data.</text>
</comment>
<dbReference type="PANTHER" id="PTHR48077:SF3">
    <property type="entry name" value="TRYPTOPHAN SYNTHASE"/>
    <property type="match status" value="1"/>
</dbReference>
<dbReference type="InterPro" id="IPR023026">
    <property type="entry name" value="Trp_synth_beta/beta-like"/>
</dbReference>
<dbReference type="CDD" id="cd06446">
    <property type="entry name" value="Trp-synth_B"/>
    <property type="match status" value="1"/>
</dbReference>
<dbReference type="InterPro" id="IPR001926">
    <property type="entry name" value="TrpB-like_PALP"/>
</dbReference>
<dbReference type="PROSITE" id="PS00168">
    <property type="entry name" value="TRP_SYNTHASE_BETA"/>
    <property type="match status" value="1"/>
</dbReference>